<organism evidence="9 10">
    <name type="scientific">Pontibacter actiniarum</name>
    <dbReference type="NCBI Taxonomy" id="323450"/>
    <lineage>
        <taxon>Bacteria</taxon>
        <taxon>Pseudomonadati</taxon>
        <taxon>Bacteroidota</taxon>
        <taxon>Cytophagia</taxon>
        <taxon>Cytophagales</taxon>
        <taxon>Hymenobacteraceae</taxon>
        <taxon>Pontibacter</taxon>
    </lineage>
</organism>
<evidence type="ECO:0000259" key="8">
    <source>
        <dbReference type="Pfam" id="PF01435"/>
    </source>
</evidence>
<keyword evidence="1 6" id="KW-0645">Protease</keyword>
<evidence type="ECO:0000256" key="5">
    <source>
        <dbReference type="ARBA" id="ARBA00023049"/>
    </source>
</evidence>
<evidence type="ECO:0000256" key="4">
    <source>
        <dbReference type="ARBA" id="ARBA00022833"/>
    </source>
</evidence>
<keyword evidence="5 6" id="KW-0482">Metalloprotease</keyword>
<dbReference type="AlphaFoldDB" id="A0A1X9YT79"/>
<dbReference type="PANTHER" id="PTHR22726:SF24">
    <property type="entry name" value="M48 FAMILY METALLOPEPTIDASE"/>
    <property type="match status" value="1"/>
</dbReference>
<protein>
    <submittedName>
        <fullName evidence="9">Peptidase M48</fullName>
    </submittedName>
</protein>
<feature type="domain" description="Peptidase M48" evidence="8">
    <location>
        <begin position="69"/>
        <end position="253"/>
    </location>
</feature>
<evidence type="ECO:0000256" key="1">
    <source>
        <dbReference type="ARBA" id="ARBA00022670"/>
    </source>
</evidence>
<dbReference type="OrthoDB" id="9810445at2"/>
<keyword evidence="2" id="KW-0479">Metal-binding</keyword>
<accession>A0A1X9YT79</accession>
<dbReference type="GO" id="GO:0016020">
    <property type="term" value="C:membrane"/>
    <property type="evidence" value="ECO:0007669"/>
    <property type="project" value="TreeGrafter"/>
</dbReference>
<dbReference type="GO" id="GO:0046872">
    <property type="term" value="F:metal ion binding"/>
    <property type="evidence" value="ECO:0007669"/>
    <property type="project" value="UniProtKB-KW"/>
</dbReference>
<keyword evidence="4 6" id="KW-0862">Zinc</keyword>
<comment type="similarity">
    <text evidence="6">Belongs to the peptidase M48 family.</text>
</comment>
<evidence type="ECO:0000256" key="7">
    <source>
        <dbReference type="SAM" id="SignalP"/>
    </source>
</evidence>
<dbReference type="GO" id="GO:0004222">
    <property type="term" value="F:metalloendopeptidase activity"/>
    <property type="evidence" value="ECO:0007669"/>
    <property type="project" value="InterPro"/>
</dbReference>
<comment type="cofactor">
    <cofactor evidence="6">
        <name>Zn(2+)</name>
        <dbReference type="ChEBI" id="CHEBI:29105"/>
    </cofactor>
    <text evidence="6">Binds 1 zinc ion per subunit.</text>
</comment>
<feature type="chain" id="PRO_5010991321" evidence="7">
    <location>
        <begin position="20"/>
        <end position="265"/>
    </location>
</feature>
<dbReference type="Pfam" id="PF01435">
    <property type="entry name" value="Peptidase_M48"/>
    <property type="match status" value="1"/>
</dbReference>
<reference evidence="10" key="1">
    <citation type="submission" date="2017-05" db="EMBL/GenBank/DDBJ databases">
        <authorList>
            <person name="Ray J."/>
            <person name="Price M."/>
            <person name="Deutschbauer A."/>
        </authorList>
    </citation>
    <scope>NUCLEOTIDE SEQUENCE [LARGE SCALE GENOMIC DNA]</scope>
    <source>
        <strain evidence="10">DSM 19842</strain>
    </source>
</reference>
<dbReference type="EMBL" id="CP021235">
    <property type="protein sequence ID" value="ARS36085.1"/>
    <property type="molecule type" value="Genomic_DNA"/>
</dbReference>
<keyword evidence="10" id="KW-1185">Reference proteome</keyword>
<evidence type="ECO:0000313" key="10">
    <source>
        <dbReference type="Proteomes" id="UP000266292"/>
    </source>
</evidence>
<dbReference type="KEGG" id="pact:CA264_11930"/>
<dbReference type="InterPro" id="IPR051156">
    <property type="entry name" value="Mito/Outer_Membr_Metalloprot"/>
</dbReference>
<evidence type="ECO:0000256" key="2">
    <source>
        <dbReference type="ARBA" id="ARBA00022723"/>
    </source>
</evidence>
<evidence type="ECO:0000256" key="3">
    <source>
        <dbReference type="ARBA" id="ARBA00022801"/>
    </source>
</evidence>
<dbReference type="RefSeq" id="WP_025607437.1">
    <property type="nucleotide sequence ID" value="NZ_CP021235.1"/>
</dbReference>
<proteinExistence type="inferred from homology"/>
<evidence type="ECO:0000313" key="9">
    <source>
        <dbReference type="EMBL" id="ARS36085.1"/>
    </source>
</evidence>
<evidence type="ECO:0000256" key="6">
    <source>
        <dbReference type="RuleBase" id="RU003983"/>
    </source>
</evidence>
<dbReference type="InterPro" id="IPR001915">
    <property type="entry name" value="Peptidase_M48"/>
</dbReference>
<name>A0A1X9YT79_9BACT</name>
<dbReference type="GO" id="GO:0051603">
    <property type="term" value="P:proteolysis involved in protein catabolic process"/>
    <property type="evidence" value="ECO:0007669"/>
    <property type="project" value="TreeGrafter"/>
</dbReference>
<gene>
    <name evidence="9" type="ORF">CA264_11930</name>
</gene>
<dbReference type="PROSITE" id="PS51257">
    <property type="entry name" value="PROKAR_LIPOPROTEIN"/>
    <property type="match status" value="1"/>
</dbReference>
<feature type="signal peptide" evidence="7">
    <location>
        <begin position="1"/>
        <end position="19"/>
    </location>
</feature>
<keyword evidence="3 6" id="KW-0378">Hydrolase</keyword>
<keyword evidence="7" id="KW-0732">Signal</keyword>
<dbReference type="Gene3D" id="3.30.2010.10">
    <property type="entry name" value="Metalloproteases ('zincins'), catalytic domain"/>
    <property type="match status" value="1"/>
</dbReference>
<dbReference type="PANTHER" id="PTHR22726">
    <property type="entry name" value="METALLOENDOPEPTIDASE OMA1"/>
    <property type="match status" value="1"/>
</dbReference>
<dbReference type="Proteomes" id="UP000266292">
    <property type="component" value="Chromosome"/>
</dbReference>
<sequence length="265" mass="28856">MYKKSIAFIVAVVMLAACTTVPITGRRQLNLVSDAQMQSLSYDAYDQFLAENKLSRDAQATAMVKRVGQRIQNAVERYMAANGLQDELAGFQWEFNLVQDDQVNAFAMAGGKTVVYTGLLPVAQNETGLAVVMGHEIAHAIAKHGNERMSQQLAQQFGGQTLSALAGAQPGTAQNLLMSVYGVGSQLGLLKYGRTQESEADRLGLIFMAMAGYNPEEAVSFWQRMEAESGGQAPPEFLSTHPSAGTRQAALREHMPEALKYYKAR</sequence>
<dbReference type="CDD" id="cd07331">
    <property type="entry name" value="M48C_Oma1_like"/>
    <property type="match status" value="1"/>
</dbReference>